<sequence>MHEFSIVTALLEMCEKNAKENNATKITKVEIKIGKLSGVEPYLLETAFDTFKEDGICAGCEFVVHLQEIVVHCESCHTEATLTQNEFVCPTCNSTDLRVIDGEEMYLMRLEME</sequence>
<accession>A0A1D7TJT3</accession>
<evidence type="ECO:0000256" key="1">
    <source>
        <dbReference type="ARBA" id="ARBA00022596"/>
    </source>
</evidence>
<keyword evidence="3 4" id="KW-0862">Zinc</keyword>
<keyword evidence="1 4" id="KW-0533">Nickel</keyword>
<organism evidence="5 6">
    <name type="scientific">Sulfurospirillum halorespirans DSM 13726</name>
    <dbReference type="NCBI Taxonomy" id="1193502"/>
    <lineage>
        <taxon>Bacteria</taxon>
        <taxon>Pseudomonadati</taxon>
        <taxon>Campylobacterota</taxon>
        <taxon>Epsilonproteobacteria</taxon>
        <taxon>Campylobacterales</taxon>
        <taxon>Sulfurospirillaceae</taxon>
        <taxon>Sulfurospirillum</taxon>
    </lineage>
</organism>
<dbReference type="NCBIfam" id="TIGR00100">
    <property type="entry name" value="hypA"/>
    <property type="match status" value="1"/>
</dbReference>
<keyword evidence="2 4" id="KW-0479">Metal-binding</keyword>
<reference evidence="6" key="1">
    <citation type="submission" date="2016-08" db="EMBL/GenBank/DDBJ databases">
        <title>Complete genome sequence of the organohalide-respiring Epsilonproteobacterium Sulfurospirillum halorespirans.</title>
        <authorList>
            <person name="Goris T."/>
            <person name="Zimmermann J."/>
            <person name="Schenz B."/>
            <person name="Lemos M."/>
            <person name="Hackermueller J."/>
            <person name="Diekert G."/>
        </authorList>
    </citation>
    <scope>NUCLEOTIDE SEQUENCE [LARGE SCALE GENOMIC DNA]</scope>
    <source>
        <strain>DSM 13726</strain>
        <strain evidence="6">PCE-M2</strain>
    </source>
</reference>
<keyword evidence="6" id="KW-1185">Reference proteome</keyword>
<evidence type="ECO:0000313" key="6">
    <source>
        <dbReference type="Proteomes" id="UP000094609"/>
    </source>
</evidence>
<dbReference type="Proteomes" id="UP000094609">
    <property type="component" value="Chromosome"/>
</dbReference>
<dbReference type="GO" id="GO:0016151">
    <property type="term" value="F:nickel cation binding"/>
    <property type="evidence" value="ECO:0007669"/>
    <property type="project" value="UniProtKB-UniRule"/>
</dbReference>
<dbReference type="RefSeq" id="WP_069477982.1">
    <property type="nucleotide sequence ID" value="NZ_CP017111.1"/>
</dbReference>
<dbReference type="AlphaFoldDB" id="A0A1D7TJT3"/>
<dbReference type="Pfam" id="PF01155">
    <property type="entry name" value="HypA"/>
    <property type="match status" value="1"/>
</dbReference>
<dbReference type="PIRSF" id="PIRSF004761">
    <property type="entry name" value="Hydrgn_mat_HypA"/>
    <property type="match status" value="1"/>
</dbReference>
<dbReference type="PANTHER" id="PTHR34535">
    <property type="entry name" value="HYDROGENASE MATURATION FACTOR HYPA"/>
    <property type="match status" value="1"/>
</dbReference>
<comment type="similarity">
    <text evidence="4">Belongs to the HypA/HybF family.</text>
</comment>
<feature type="binding site" evidence="4">
    <location>
        <position position="73"/>
    </location>
    <ligand>
        <name>Zn(2+)</name>
        <dbReference type="ChEBI" id="CHEBI:29105"/>
    </ligand>
</feature>
<evidence type="ECO:0000256" key="4">
    <source>
        <dbReference type="HAMAP-Rule" id="MF_00213"/>
    </source>
</evidence>
<comment type="function">
    <text evidence="4">Involved in the maturation of [NiFe] hydrogenases. Required for nickel insertion into the metal center of the hydrogenase.</text>
</comment>
<evidence type="ECO:0000313" key="5">
    <source>
        <dbReference type="EMBL" id="AOO65190.1"/>
    </source>
</evidence>
<dbReference type="PATRIC" id="fig|1193502.14.peg.1434"/>
<dbReference type="PANTHER" id="PTHR34535:SF3">
    <property type="entry name" value="HYDROGENASE MATURATION FACTOR HYPA"/>
    <property type="match status" value="1"/>
</dbReference>
<protein>
    <recommendedName>
        <fullName evidence="4">Hydrogenase maturation factor HypA</fullName>
    </recommendedName>
</protein>
<evidence type="ECO:0000256" key="3">
    <source>
        <dbReference type="ARBA" id="ARBA00022833"/>
    </source>
</evidence>
<feature type="binding site" evidence="4">
    <location>
        <position position="89"/>
    </location>
    <ligand>
        <name>Zn(2+)</name>
        <dbReference type="ChEBI" id="CHEBI:29105"/>
    </ligand>
</feature>
<feature type="binding site" evidence="4">
    <location>
        <position position="76"/>
    </location>
    <ligand>
        <name>Zn(2+)</name>
        <dbReference type="ChEBI" id="CHEBI:29105"/>
    </ligand>
</feature>
<dbReference type="GO" id="GO:0051604">
    <property type="term" value="P:protein maturation"/>
    <property type="evidence" value="ECO:0007669"/>
    <property type="project" value="InterPro"/>
</dbReference>
<evidence type="ECO:0000256" key="2">
    <source>
        <dbReference type="ARBA" id="ARBA00022723"/>
    </source>
</evidence>
<dbReference type="KEGG" id="shal:SHALO_1414"/>
<gene>
    <name evidence="4" type="primary">hypA</name>
    <name evidence="5" type="ORF">SHALO_1414</name>
</gene>
<dbReference type="InterPro" id="IPR000688">
    <property type="entry name" value="HypA/HybF"/>
</dbReference>
<name>A0A1D7TJT3_9BACT</name>
<feature type="binding site" evidence="4">
    <location>
        <position position="2"/>
    </location>
    <ligand>
        <name>Ni(2+)</name>
        <dbReference type="ChEBI" id="CHEBI:49786"/>
    </ligand>
</feature>
<dbReference type="Gene3D" id="3.30.2320.80">
    <property type="match status" value="1"/>
</dbReference>
<dbReference type="EMBL" id="CP017111">
    <property type="protein sequence ID" value="AOO65190.1"/>
    <property type="molecule type" value="Genomic_DNA"/>
</dbReference>
<dbReference type="HAMAP" id="MF_00213">
    <property type="entry name" value="HypA_HybF"/>
    <property type="match status" value="1"/>
</dbReference>
<dbReference type="GO" id="GO:0008270">
    <property type="term" value="F:zinc ion binding"/>
    <property type="evidence" value="ECO:0007669"/>
    <property type="project" value="UniProtKB-UniRule"/>
</dbReference>
<dbReference type="STRING" id="1193502.SHALO_1414"/>
<proteinExistence type="inferred from homology"/>
<feature type="binding site" evidence="4">
    <location>
        <position position="92"/>
    </location>
    <ligand>
        <name>Zn(2+)</name>
        <dbReference type="ChEBI" id="CHEBI:29105"/>
    </ligand>
</feature>